<protein>
    <submittedName>
        <fullName evidence="3">Uncharacterized protein</fullName>
    </submittedName>
</protein>
<feature type="region of interest" description="Disordered" evidence="2">
    <location>
        <begin position="180"/>
        <end position="199"/>
    </location>
</feature>
<dbReference type="RefSeq" id="XP_006692200.1">
    <property type="nucleotide sequence ID" value="XM_006692137.1"/>
</dbReference>
<evidence type="ECO:0000313" key="3">
    <source>
        <dbReference type="EMBL" id="EGS22181.1"/>
    </source>
</evidence>
<feature type="compositionally biased region" description="Polar residues" evidence="2">
    <location>
        <begin position="185"/>
        <end position="199"/>
    </location>
</feature>
<organism evidence="4">
    <name type="scientific">Chaetomium thermophilum (strain DSM 1495 / CBS 144.50 / IMI 039719)</name>
    <name type="common">Thermochaetoides thermophila</name>
    <dbReference type="NCBI Taxonomy" id="759272"/>
    <lineage>
        <taxon>Eukaryota</taxon>
        <taxon>Fungi</taxon>
        <taxon>Dikarya</taxon>
        <taxon>Ascomycota</taxon>
        <taxon>Pezizomycotina</taxon>
        <taxon>Sordariomycetes</taxon>
        <taxon>Sordariomycetidae</taxon>
        <taxon>Sordariales</taxon>
        <taxon>Chaetomiaceae</taxon>
        <taxon>Thermochaetoides</taxon>
    </lineage>
</organism>
<evidence type="ECO:0000256" key="2">
    <source>
        <dbReference type="SAM" id="MobiDB-lite"/>
    </source>
</evidence>
<accession>G0S2E8</accession>
<dbReference type="Proteomes" id="UP000008066">
    <property type="component" value="Unassembled WGS sequence"/>
</dbReference>
<evidence type="ECO:0000256" key="1">
    <source>
        <dbReference type="SAM" id="Coils"/>
    </source>
</evidence>
<dbReference type="AlphaFoldDB" id="G0S2E8"/>
<keyword evidence="4" id="KW-1185">Reference proteome</keyword>
<feature type="coiled-coil region" evidence="1">
    <location>
        <begin position="98"/>
        <end position="167"/>
    </location>
</feature>
<reference evidence="3 4" key="1">
    <citation type="journal article" date="2011" name="Cell">
        <title>Insight into structure and assembly of the nuclear pore complex by utilizing the genome of a eukaryotic thermophile.</title>
        <authorList>
            <person name="Amlacher S."/>
            <person name="Sarges P."/>
            <person name="Flemming D."/>
            <person name="van Noort V."/>
            <person name="Kunze R."/>
            <person name="Devos D.P."/>
            <person name="Arumugam M."/>
            <person name="Bork P."/>
            <person name="Hurt E."/>
        </authorList>
    </citation>
    <scope>NUCLEOTIDE SEQUENCE [LARGE SCALE GENOMIC DNA]</scope>
    <source>
        <strain evidence="4">DSM 1495 / CBS 144.50 / IMI 039719</strain>
    </source>
</reference>
<keyword evidence="1" id="KW-0175">Coiled coil</keyword>
<feature type="region of interest" description="Disordered" evidence="2">
    <location>
        <begin position="240"/>
        <end position="262"/>
    </location>
</feature>
<proteinExistence type="predicted"/>
<dbReference type="EMBL" id="GL988040">
    <property type="protein sequence ID" value="EGS22181.1"/>
    <property type="molecule type" value="Genomic_DNA"/>
</dbReference>
<dbReference type="KEGG" id="cthr:CTHT_0016980"/>
<name>G0S2E8_CHATD</name>
<sequence>MTCQPQVHEIRVLFHTSQKPRTRDPEVEVANHEEKLVLKGQEVENLNAKIQEQDQHISSLKRDIQSLKDMLQSNANTIREFADLRLNVIEKSPEIELLSSLQQQSKALHQELEQTRQHVQQLEKYNETLNRLYDLTTEIIKLLEQGKEALCERYNRAIQQLEKMQHDINLLCDRYSIEEHGTREPGTTNKRVAGESNQDNQEVHELLERNKALQDALEKMTKSNKELLAETQKLRRDLSRKNEELLREQEKGRNSETAFINN</sequence>
<feature type="compositionally biased region" description="Basic and acidic residues" evidence="2">
    <location>
        <begin position="240"/>
        <end position="254"/>
    </location>
</feature>
<dbReference type="HOGENOM" id="CLU_1061745_0_0_1"/>
<feature type="coiled-coil region" evidence="1">
    <location>
        <begin position="29"/>
        <end position="70"/>
    </location>
</feature>
<evidence type="ECO:0000313" key="4">
    <source>
        <dbReference type="Proteomes" id="UP000008066"/>
    </source>
</evidence>
<dbReference type="GeneID" id="18255736"/>
<gene>
    <name evidence="3" type="ORF">CTHT_0016980</name>
</gene>